<dbReference type="EMBL" id="CP030041">
    <property type="protein sequence ID" value="AWW31236.1"/>
    <property type="molecule type" value="Genomic_DNA"/>
</dbReference>
<dbReference type="KEGG" id="est:DN752_14505"/>
<feature type="domain" description="Glycosyl transferase family 1" evidence="1">
    <location>
        <begin position="224"/>
        <end position="394"/>
    </location>
</feature>
<name>A0A2Z4IKZ5_9BACT</name>
<protein>
    <recommendedName>
        <fullName evidence="1">Glycosyl transferase family 1 domain-containing protein</fullName>
    </recommendedName>
</protein>
<sequence>MNNNSPINLILLYCGQRTGNFGAGSHIGSLLPFIKKESNIRFMVIQTDDKEAEKVGMEKIDGVDVLRIPQPENKLFLASTQDPIFKIYAKRLVEIIYPYVRGIENPIFWVNSIDYLNVCFELKEHLDCQLLYVHHAWSWKIHYNVSDEEFMEVYRKNECTDASTAIEFTRYQQSIAMLADQVVTVTDQAKGFFTRYLGVPMGKVSTIYNGIDMNANSDKVDKCFIRKRLGIAEGEKIILYTGRIKADKGLGYLLEAFKKVLEEAPNCRLVLVGKGDFEEFIPLAYPHSTKVTFTGKLPKEAVYDWYRIADVGILPSLHEQCSYTAIEMRFFQVPIIVSSVDGLEDMFRDEYDALKLKVNYKENGERTLDTNDIASNILRILSDQNLAKKLAENGLSEAKEKFTGERMWKGYFDLLRDMNQKEGLFQRGQEGY</sequence>
<dbReference type="RefSeq" id="WP_112784613.1">
    <property type="nucleotide sequence ID" value="NZ_CP030041.1"/>
</dbReference>
<dbReference type="InterPro" id="IPR001296">
    <property type="entry name" value="Glyco_trans_1"/>
</dbReference>
<proteinExistence type="predicted"/>
<dbReference type="AlphaFoldDB" id="A0A2Z4IKZ5"/>
<dbReference type="GO" id="GO:0016757">
    <property type="term" value="F:glycosyltransferase activity"/>
    <property type="evidence" value="ECO:0007669"/>
    <property type="project" value="InterPro"/>
</dbReference>
<evidence type="ECO:0000259" key="1">
    <source>
        <dbReference type="Pfam" id="PF00534"/>
    </source>
</evidence>
<dbReference type="Pfam" id="PF00534">
    <property type="entry name" value="Glycos_transf_1"/>
    <property type="match status" value="1"/>
</dbReference>
<gene>
    <name evidence="2" type="ORF">DN752_14505</name>
</gene>
<accession>A0A2Z4IKZ5</accession>
<evidence type="ECO:0000313" key="2">
    <source>
        <dbReference type="EMBL" id="AWW31236.1"/>
    </source>
</evidence>
<keyword evidence="3" id="KW-1185">Reference proteome</keyword>
<reference evidence="2 3" key="1">
    <citation type="submission" date="2018-06" db="EMBL/GenBank/DDBJ databases">
        <title>Echinicola strongylocentroti sp. nov., isolated from a sea urchin Strongylocentrotus intermedius.</title>
        <authorList>
            <person name="Bae S.S."/>
        </authorList>
    </citation>
    <scope>NUCLEOTIDE SEQUENCE [LARGE SCALE GENOMIC DNA]</scope>
    <source>
        <strain evidence="2 3">MEBiC08714</strain>
    </source>
</reference>
<dbReference type="CDD" id="cd03801">
    <property type="entry name" value="GT4_PimA-like"/>
    <property type="match status" value="1"/>
</dbReference>
<dbReference type="PANTHER" id="PTHR12526:SF630">
    <property type="entry name" value="GLYCOSYLTRANSFERASE"/>
    <property type="match status" value="1"/>
</dbReference>
<dbReference type="OrthoDB" id="7560678at2"/>
<organism evidence="2 3">
    <name type="scientific">Echinicola strongylocentroti</name>
    <dbReference type="NCBI Taxonomy" id="1795355"/>
    <lineage>
        <taxon>Bacteria</taxon>
        <taxon>Pseudomonadati</taxon>
        <taxon>Bacteroidota</taxon>
        <taxon>Cytophagia</taxon>
        <taxon>Cytophagales</taxon>
        <taxon>Cyclobacteriaceae</taxon>
        <taxon>Echinicola</taxon>
    </lineage>
</organism>
<dbReference type="SUPFAM" id="SSF53756">
    <property type="entry name" value="UDP-Glycosyltransferase/glycogen phosphorylase"/>
    <property type="match status" value="1"/>
</dbReference>
<dbReference type="Gene3D" id="3.40.50.2000">
    <property type="entry name" value="Glycogen Phosphorylase B"/>
    <property type="match status" value="2"/>
</dbReference>
<dbReference type="Proteomes" id="UP000248688">
    <property type="component" value="Chromosome"/>
</dbReference>
<evidence type="ECO:0000313" key="3">
    <source>
        <dbReference type="Proteomes" id="UP000248688"/>
    </source>
</evidence>
<dbReference type="PANTHER" id="PTHR12526">
    <property type="entry name" value="GLYCOSYLTRANSFERASE"/>
    <property type="match status" value="1"/>
</dbReference>